<dbReference type="InterPro" id="IPR053273">
    <property type="entry name" value="CST_Regulator"/>
</dbReference>
<dbReference type="GeneID" id="109012455"/>
<proteinExistence type="predicted"/>
<dbReference type="PANTHER" id="PTHR34659:SF1">
    <property type="entry name" value="PROTEIN EGT2"/>
    <property type="match status" value="1"/>
</dbReference>
<dbReference type="GO" id="GO:0061908">
    <property type="term" value="C:phagophore"/>
    <property type="evidence" value="ECO:0000318"/>
    <property type="project" value="GO_Central"/>
</dbReference>
<dbReference type="RefSeq" id="XP_018849641.1">
    <property type="nucleotide sequence ID" value="XM_018994096.2"/>
</dbReference>
<evidence type="ECO:0000313" key="5">
    <source>
        <dbReference type="RefSeq" id="XP_035543476.1"/>
    </source>
</evidence>
<sequence>MDLKHKGITWVGNFFQKLEAVCQEVDDIVNKDTVKYVENQLQTMGGSVKKFCSDVVQDVLPPLVDPVKSQAQVVALKSNDAINTYLKAMMGDEENHVDVIKQSHVEPNADDHLKKQLPDTSSELCLVNQNVPPTSVDCLEVEETVSSLQEIDDIMTDENPNVSAEENATEDSMTEVLELFSLNDKEPFGASFSCEFSESNHQNAFGVVAEVPPASSFHFVEFQSPPKMGTVTDCREEVSQSVCDVSSMNTSSESVFSVISDEKTIVEMKLVCSSSSLPVESCSLSGKSPDNSLYAASCNNHGDCICHSYSKLPSSAPAPVILCKENADKLGHDSSSSILLSESIEEDTSSIKEIQESSGNRRIHFWESAQGPSYDLNNDINDSSMETVKLCDEVKLDESCVIVEPSELYAVSRRVRKLRSYRKKIQDAFTSKKRLAEEYEQLAVWYGDVDMGSSKDSLQSIPAAPLDLKNLPIQQACDSDWEFL</sequence>
<evidence type="ECO:0000313" key="1">
    <source>
        <dbReference type="Proteomes" id="UP000235220"/>
    </source>
</evidence>
<dbReference type="RefSeq" id="XP_018849660.1">
    <property type="nucleotide sequence ID" value="XM_018994115.2"/>
</dbReference>
<dbReference type="STRING" id="51240.A0A2I4H0F6"/>
<gene>
    <name evidence="2 3 4 5" type="primary">LOC109012455</name>
</gene>
<keyword evidence="1" id="KW-1185">Reference proteome</keyword>
<dbReference type="KEGG" id="jre:109012455"/>
<protein>
    <submittedName>
        <fullName evidence="2 3">Uncharacterized protein LOC109012455 isoform X1</fullName>
    </submittedName>
</protein>
<dbReference type="RefSeq" id="XP_018849668.1">
    <property type="nucleotide sequence ID" value="XM_018994123.2"/>
</dbReference>
<dbReference type="Gramene" id="Jr02_21150_p1">
    <property type="protein sequence ID" value="cds.Jr02_21150_p1"/>
    <property type="gene ID" value="Jr02_21150"/>
</dbReference>
<accession>A0A2I4H0F6</accession>
<evidence type="ECO:0000313" key="2">
    <source>
        <dbReference type="RefSeq" id="XP_018849641.1"/>
    </source>
</evidence>
<dbReference type="AlphaFoldDB" id="A0A2I4H0F6"/>
<dbReference type="OrthoDB" id="1644512at2759"/>
<name>A0A2I4H0F6_JUGRE</name>
<dbReference type="GO" id="GO:0006950">
    <property type="term" value="P:response to stress"/>
    <property type="evidence" value="ECO:0000318"/>
    <property type="project" value="GO_Central"/>
</dbReference>
<dbReference type="RefSeq" id="XP_035543476.1">
    <property type="nucleotide sequence ID" value="XM_035687583.1"/>
</dbReference>
<dbReference type="PANTHER" id="PTHR34659">
    <property type="entry name" value="BNAA05G11610D PROTEIN"/>
    <property type="match status" value="1"/>
</dbReference>
<evidence type="ECO:0000313" key="4">
    <source>
        <dbReference type="RefSeq" id="XP_018849668.1"/>
    </source>
</evidence>
<dbReference type="Proteomes" id="UP000235220">
    <property type="component" value="Chromosome 2"/>
</dbReference>
<reference evidence="2 3" key="1">
    <citation type="submission" date="2025-04" db="UniProtKB">
        <authorList>
            <consortium name="RefSeq"/>
        </authorList>
    </citation>
    <scope>IDENTIFICATION</scope>
    <source>
        <tissue evidence="2 3">Leaves</tissue>
    </source>
</reference>
<organism evidence="1 2">
    <name type="scientific">Juglans regia</name>
    <name type="common">English walnut</name>
    <dbReference type="NCBI Taxonomy" id="51240"/>
    <lineage>
        <taxon>Eukaryota</taxon>
        <taxon>Viridiplantae</taxon>
        <taxon>Streptophyta</taxon>
        <taxon>Embryophyta</taxon>
        <taxon>Tracheophyta</taxon>
        <taxon>Spermatophyta</taxon>
        <taxon>Magnoliopsida</taxon>
        <taxon>eudicotyledons</taxon>
        <taxon>Gunneridae</taxon>
        <taxon>Pentapetalae</taxon>
        <taxon>rosids</taxon>
        <taxon>fabids</taxon>
        <taxon>Fagales</taxon>
        <taxon>Juglandaceae</taxon>
        <taxon>Juglans</taxon>
    </lineage>
</organism>
<evidence type="ECO:0000313" key="3">
    <source>
        <dbReference type="RefSeq" id="XP_018849660.1"/>
    </source>
</evidence>
<dbReference type="GO" id="GO:0005776">
    <property type="term" value="C:autophagosome"/>
    <property type="evidence" value="ECO:0000318"/>
    <property type="project" value="GO_Central"/>
</dbReference>